<name>A0A561SVB0_9PSEU</name>
<proteinExistence type="predicted"/>
<protein>
    <submittedName>
        <fullName evidence="1">Uncharacterized protein</fullName>
    </submittedName>
</protein>
<evidence type="ECO:0000313" key="1">
    <source>
        <dbReference type="EMBL" id="TWF78803.1"/>
    </source>
</evidence>
<comment type="caution">
    <text evidence="1">The sequence shown here is derived from an EMBL/GenBank/DDBJ whole genome shotgun (WGS) entry which is preliminary data.</text>
</comment>
<gene>
    <name evidence="1" type="ORF">FHX44_114727</name>
</gene>
<accession>A0A561SVB0</accession>
<dbReference type="RefSeq" id="WP_147257751.1">
    <property type="nucleotide sequence ID" value="NZ_VIWU01000001.1"/>
</dbReference>
<dbReference type="OrthoDB" id="5198650at2"/>
<organism evidence="1 2">
    <name type="scientific">Pseudonocardia hierapolitana</name>
    <dbReference type="NCBI Taxonomy" id="1128676"/>
    <lineage>
        <taxon>Bacteria</taxon>
        <taxon>Bacillati</taxon>
        <taxon>Actinomycetota</taxon>
        <taxon>Actinomycetes</taxon>
        <taxon>Pseudonocardiales</taxon>
        <taxon>Pseudonocardiaceae</taxon>
        <taxon>Pseudonocardia</taxon>
    </lineage>
</organism>
<evidence type="ECO:0000313" key="2">
    <source>
        <dbReference type="Proteomes" id="UP000321261"/>
    </source>
</evidence>
<keyword evidence="2" id="KW-1185">Reference proteome</keyword>
<dbReference type="AlphaFoldDB" id="A0A561SVB0"/>
<reference evidence="1 2" key="1">
    <citation type="submission" date="2019-06" db="EMBL/GenBank/DDBJ databases">
        <title>Sequencing the genomes of 1000 actinobacteria strains.</title>
        <authorList>
            <person name="Klenk H.-P."/>
        </authorList>
    </citation>
    <scope>NUCLEOTIDE SEQUENCE [LARGE SCALE GENOMIC DNA]</scope>
    <source>
        <strain evidence="1 2">DSM 45671</strain>
    </source>
</reference>
<sequence>MGVEEAPAVVAGRYRLCDVVGADGMGAVWRAVDDLCEIAETAARGAVAALADGVIGTRPATALATAAARKLPPPS</sequence>
<dbReference type="Gene3D" id="3.30.200.20">
    <property type="entry name" value="Phosphorylase Kinase, domain 1"/>
    <property type="match status" value="1"/>
</dbReference>
<dbReference type="Proteomes" id="UP000321261">
    <property type="component" value="Unassembled WGS sequence"/>
</dbReference>
<dbReference type="EMBL" id="VIWU01000001">
    <property type="protein sequence ID" value="TWF78803.1"/>
    <property type="molecule type" value="Genomic_DNA"/>
</dbReference>